<sequence>MDSYSYIHFLSKTMAIDSILAHQQEITRLNQSIEQLKARLENNLINDDEYKQLVMDCGRCVVLGFELNVLQREQNRRRTASTNP</sequence>
<evidence type="ECO:0000313" key="3">
    <source>
        <dbReference type="Proteomes" id="UP000663824"/>
    </source>
</evidence>
<accession>A0A816VSM5</accession>
<dbReference type="AlphaFoldDB" id="A0A816VSM5"/>
<organism evidence="2 3">
    <name type="scientific">Rotaria magnacalcarata</name>
    <dbReference type="NCBI Taxonomy" id="392030"/>
    <lineage>
        <taxon>Eukaryota</taxon>
        <taxon>Metazoa</taxon>
        <taxon>Spiralia</taxon>
        <taxon>Gnathifera</taxon>
        <taxon>Rotifera</taxon>
        <taxon>Eurotatoria</taxon>
        <taxon>Bdelloidea</taxon>
        <taxon>Philodinida</taxon>
        <taxon>Philodinidae</taxon>
        <taxon>Rotaria</taxon>
    </lineage>
</organism>
<protein>
    <submittedName>
        <fullName evidence="2">Uncharacterized protein</fullName>
    </submittedName>
</protein>
<name>A0A816VSM5_9BILA</name>
<comment type="caution">
    <text evidence="2">The sequence shown here is derived from an EMBL/GenBank/DDBJ whole genome shotgun (WGS) entry which is preliminary data.</text>
</comment>
<dbReference type="Proteomes" id="UP000663824">
    <property type="component" value="Unassembled WGS sequence"/>
</dbReference>
<evidence type="ECO:0000313" key="2">
    <source>
        <dbReference type="EMBL" id="CAF2128792.1"/>
    </source>
</evidence>
<gene>
    <name evidence="2" type="ORF">MBJ925_LOCUS27219</name>
</gene>
<reference evidence="2" key="1">
    <citation type="submission" date="2021-02" db="EMBL/GenBank/DDBJ databases">
        <authorList>
            <person name="Nowell W R."/>
        </authorList>
    </citation>
    <scope>NUCLEOTIDE SEQUENCE</scope>
</reference>
<dbReference type="EMBL" id="CAJNRE010014579">
    <property type="protein sequence ID" value="CAF2128792.1"/>
    <property type="molecule type" value="Genomic_DNA"/>
</dbReference>
<feature type="coiled-coil region" evidence="1">
    <location>
        <begin position="19"/>
        <end position="46"/>
    </location>
</feature>
<proteinExistence type="predicted"/>
<evidence type="ECO:0000256" key="1">
    <source>
        <dbReference type="SAM" id="Coils"/>
    </source>
</evidence>
<keyword evidence="1" id="KW-0175">Coiled coil</keyword>